<evidence type="ECO:0000313" key="1">
    <source>
        <dbReference type="EMBL" id="KAI9182709.1"/>
    </source>
</evidence>
<keyword evidence="2" id="KW-1185">Reference proteome</keyword>
<dbReference type="Proteomes" id="UP001064489">
    <property type="component" value="Chromosome 4"/>
</dbReference>
<sequence length="88" mass="10215">MQTRVVKAENVEEISREILDGLVEFGFEEKPAFGKENDDEEYYREEEAMQTRVVDAKNVEEISGEIEDGLVEFGFEEKPAFYESFLPL</sequence>
<organism evidence="1 2">
    <name type="scientific">Acer negundo</name>
    <name type="common">Box elder</name>
    <dbReference type="NCBI Taxonomy" id="4023"/>
    <lineage>
        <taxon>Eukaryota</taxon>
        <taxon>Viridiplantae</taxon>
        <taxon>Streptophyta</taxon>
        <taxon>Embryophyta</taxon>
        <taxon>Tracheophyta</taxon>
        <taxon>Spermatophyta</taxon>
        <taxon>Magnoliopsida</taxon>
        <taxon>eudicotyledons</taxon>
        <taxon>Gunneridae</taxon>
        <taxon>Pentapetalae</taxon>
        <taxon>rosids</taxon>
        <taxon>malvids</taxon>
        <taxon>Sapindales</taxon>
        <taxon>Sapindaceae</taxon>
        <taxon>Hippocastanoideae</taxon>
        <taxon>Acereae</taxon>
        <taxon>Acer</taxon>
    </lineage>
</organism>
<reference evidence="1" key="2">
    <citation type="submission" date="2023-02" db="EMBL/GenBank/DDBJ databases">
        <authorList>
            <person name="Swenson N.G."/>
            <person name="Wegrzyn J.L."/>
            <person name="Mcevoy S.L."/>
        </authorList>
    </citation>
    <scope>NUCLEOTIDE SEQUENCE</scope>
    <source>
        <strain evidence="1">91603</strain>
        <tissue evidence="1">Leaf</tissue>
    </source>
</reference>
<proteinExistence type="predicted"/>
<comment type="caution">
    <text evidence="1">The sequence shown here is derived from an EMBL/GenBank/DDBJ whole genome shotgun (WGS) entry which is preliminary data.</text>
</comment>
<reference evidence="1" key="1">
    <citation type="journal article" date="2022" name="Plant J.">
        <title>Strategies of tolerance reflected in two North American maple genomes.</title>
        <authorList>
            <person name="McEvoy S.L."/>
            <person name="Sezen U.U."/>
            <person name="Trouern-Trend A."/>
            <person name="McMahon S.M."/>
            <person name="Schaberg P.G."/>
            <person name="Yang J."/>
            <person name="Wegrzyn J.L."/>
            <person name="Swenson N.G."/>
        </authorList>
    </citation>
    <scope>NUCLEOTIDE SEQUENCE</scope>
    <source>
        <strain evidence="1">91603</strain>
    </source>
</reference>
<dbReference type="AlphaFoldDB" id="A0AAD5NVX6"/>
<dbReference type="EMBL" id="JAJSOW010000101">
    <property type="protein sequence ID" value="KAI9182709.1"/>
    <property type="molecule type" value="Genomic_DNA"/>
</dbReference>
<accession>A0AAD5NVX6</accession>
<protein>
    <submittedName>
        <fullName evidence="1">Uncharacterized protein</fullName>
    </submittedName>
</protein>
<name>A0AAD5NVX6_ACENE</name>
<evidence type="ECO:0000313" key="2">
    <source>
        <dbReference type="Proteomes" id="UP001064489"/>
    </source>
</evidence>
<gene>
    <name evidence="1" type="ORF">LWI28_028113</name>
</gene>